<comment type="caution">
    <text evidence="1">The sequence shown here is derived from an EMBL/GenBank/DDBJ whole genome shotgun (WGS) entry which is preliminary data.</text>
</comment>
<evidence type="ECO:0000313" key="2">
    <source>
        <dbReference type="Proteomes" id="UP000626092"/>
    </source>
</evidence>
<sequence>MRRLVKLEKTMVLPTVAYALSVADDIEAQELGTYCNAILSVESTQWIAAMGEEIESLDENQTWELVKPLKARGSLNANGSSRIREEF</sequence>
<keyword evidence="2" id="KW-1185">Reference proteome</keyword>
<proteinExistence type="predicted"/>
<organism evidence="1 2">
    <name type="scientific">Rhododendron simsii</name>
    <name type="common">Sims's rhododendron</name>
    <dbReference type="NCBI Taxonomy" id="118357"/>
    <lineage>
        <taxon>Eukaryota</taxon>
        <taxon>Viridiplantae</taxon>
        <taxon>Streptophyta</taxon>
        <taxon>Embryophyta</taxon>
        <taxon>Tracheophyta</taxon>
        <taxon>Spermatophyta</taxon>
        <taxon>Magnoliopsida</taxon>
        <taxon>eudicotyledons</taxon>
        <taxon>Gunneridae</taxon>
        <taxon>Pentapetalae</taxon>
        <taxon>asterids</taxon>
        <taxon>Ericales</taxon>
        <taxon>Ericaceae</taxon>
        <taxon>Ericoideae</taxon>
        <taxon>Rhodoreae</taxon>
        <taxon>Rhododendron</taxon>
    </lineage>
</organism>
<dbReference type="OrthoDB" id="1746758at2759"/>
<reference evidence="1" key="1">
    <citation type="submission" date="2019-11" db="EMBL/GenBank/DDBJ databases">
        <authorList>
            <person name="Liu Y."/>
            <person name="Hou J."/>
            <person name="Li T.-Q."/>
            <person name="Guan C.-H."/>
            <person name="Wu X."/>
            <person name="Wu H.-Z."/>
            <person name="Ling F."/>
            <person name="Zhang R."/>
            <person name="Shi X.-G."/>
            <person name="Ren J.-P."/>
            <person name="Chen E.-F."/>
            <person name="Sun J.-M."/>
        </authorList>
    </citation>
    <scope>NUCLEOTIDE SEQUENCE</scope>
    <source>
        <strain evidence="1">Adult_tree_wgs_1</strain>
        <tissue evidence="1">Leaves</tissue>
    </source>
</reference>
<dbReference type="AlphaFoldDB" id="A0A834LU66"/>
<accession>A0A834LU66</accession>
<dbReference type="Proteomes" id="UP000626092">
    <property type="component" value="Unassembled WGS sequence"/>
</dbReference>
<dbReference type="EMBL" id="WJXA01000003">
    <property type="protein sequence ID" value="KAF7148229.1"/>
    <property type="molecule type" value="Genomic_DNA"/>
</dbReference>
<evidence type="ECO:0000313" key="1">
    <source>
        <dbReference type="EMBL" id="KAF7148229.1"/>
    </source>
</evidence>
<gene>
    <name evidence="1" type="ORF">RHSIM_Rhsim03G0123800</name>
</gene>
<protein>
    <submittedName>
        <fullName evidence="1">Uncharacterized protein</fullName>
    </submittedName>
</protein>
<name>A0A834LU66_RHOSS</name>